<dbReference type="EMBL" id="CP006696">
    <property type="protein sequence ID" value="AIC11247.1"/>
    <property type="molecule type" value="Genomic_DNA"/>
</dbReference>
<keyword evidence="1" id="KW-1133">Transmembrane helix</keyword>
<name>A0A060HE77_XYLFS</name>
<dbReference type="Proteomes" id="UP000027215">
    <property type="component" value="Chromosome"/>
</dbReference>
<dbReference type="PATRIC" id="fig|155920.8.peg.1620"/>
<evidence type="ECO:0000256" key="1">
    <source>
        <dbReference type="SAM" id="Phobius"/>
    </source>
</evidence>
<reference evidence="2 3" key="1">
    <citation type="submission" date="2013-08" db="EMBL/GenBank/DDBJ databases">
        <authorList>
            <person name="Stouthamer R."/>
            <person name="Nunney L."/>
        </authorList>
    </citation>
    <scope>NUCLEOTIDE SEQUENCE [LARGE SCALE GENOMIC DNA]</scope>
    <source>
        <strain evidence="3">ann-1</strain>
    </source>
</reference>
<dbReference type="HOGENOM" id="CLU_2526728_0_0_6"/>
<dbReference type="KEGG" id="xfs:D934_06925"/>
<gene>
    <name evidence="2" type="ORF">D934_06925</name>
</gene>
<accession>A0A060HE77</accession>
<keyword evidence="1" id="KW-0812">Transmembrane</keyword>
<feature type="transmembrane region" description="Helical" evidence="1">
    <location>
        <begin position="45"/>
        <end position="63"/>
    </location>
</feature>
<dbReference type="AlphaFoldDB" id="A0A060HE77"/>
<evidence type="ECO:0000313" key="2">
    <source>
        <dbReference type="EMBL" id="AIC11247.1"/>
    </source>
</evidence>
<keyword evidence="1" id="KW-0472">Membrane</keyword>
<protein>
    <submittedName>
        <fullName evidence="2">Uncharacterized protein</fullName>
    </submittedName>
</protein>
<proteinExistence type="predicted"/>
<organism evidence="2 3">
    <name type="scientific">Xylella fastidiosa subsp. sandyi Ann-1</name>
    <dbReference type="NCBI Taxonomy" id="155920"/>
    <lineage>
        <taxon>Bacteria</taxon>
        <taxon>Pseudomonadati</taxon>
        <taxon>Pseudomonadota</taxon>
        <taxon>Gammaproteobacteria</taxon>
        <taxon>Lysobacterales</taxon>
        <taxon>Lysobacteraceae</taxon>
        <taxon>Xylella</taxon>
    </lineage>
</organism>
<evidence type="ECO:0000313" key="3">
    <source>
        <dbReference type="Proteomes" id="UP000027215"/>
    </source>
</evidence>
<sequence length="84" mass="9614">MPDDVVADAVLLPLSLFGVIKRALMCSSPDRLHVVVRNSRQFMRHAGYTIFRLFIIGVIAFKLRNLFRMTIRDLTSQMSATIFN</sequence>